<keyword evidence="2" id="KW-1185">Reference proteome</keyword>
<organism evidence="1 2">
    <name type="scientific">Eumeta variegata</name>
    <name type="common">Bagworm moth</name>
    <name type="synonym">Eumeta japonica</name>
    <dbReference type="NCBI Taxonomy" id="151549"/>
    <lineage>
        <taxon>Eukaryota</taxon>
        <taxon>Metazoa</taxon>
        <taxon>Ecdysozoa</taxon>
        <taxon>Arthropoda</taxon>
        <taxon>Hexapoda</taxon>
        <taxon>Insecta</taxon>
        <taxon>Pterygota</taxon>
        <taxon>Neoptera</taxon>
        <taxon>Endopterygota</taxon>
        <taxon>Lepidoptera</taxon>
        <taxon>Glossata</taxon>
        <taxon>Ditrysia</taxon>
        <taxon>Tineoidea</taxon>
        <taxon>Psychidae</taxon>
        <taxon>Oiketicinae</taxon>
        <taxon>Eumeta</taxon>
    </lineage>
</organism>
<accession>A0A4C1X900</accession>
<dbReference type="EMBL" id="BGZK01000743">
    <property type="protein sequence ID" value="GBP58707.1"/>
    <property type="molecule type" value="Genomic_DNA"/>
</dbReference>
<name>A0A4C1X900_EUMVA</name>
<comment type="caution">
    <text evidence="1">The sequence shown here is derived from an EMBL/GenBank/DDBJ whole genome shotgun (WGS) entry which is preliminary data.</text>
</comment>
<protein>
    <submittedName>
        <fullName evidence="1">Uncharacterized protein</fullName>
    </submittedName>
</protein>
<dbReference type="Proteomes" id="UP000299102">
    <property type="component" value="Unassembled WGS sequence"/>
</dbReference>
<evidence type="ECO:0000313" key="1">
    <source>
        <dbReference type="EMBL" id="GBP58707.1"/>
    </source>
</evidence>
<dbReference type="AlphaFoldDB" id="A0A4C1X900"/>
<gene>
    <name evidence="1" type="ORF">EVAR_35485_1</name>
</gene>
<sequence>MVKVYSMTISTSPNTARLRCSIWSTSVYLPAPSSDPGNQSRLSAFQDIFNNCEHRLDTLFYYRILVPTFRLHHQTLKIIHDQNNKAPGPRAALSSRHVTCGAARAFGNG</sequence>
<evidence type="ECO:0000313" key="2">
    <source>
        <dbReference type="Proteomes" id="UP000299102"/>
    </source>
</evidence>
<proteinExistence type="predicted"/>
<reference evidence="1 2" key="1">
    <citation type="journal article" date="2019" name="Commun. Biol.">
        <title>The bagworm genome reveals a unique fibroin gene that provides high tensile strength.</title>
        <authorList>
            <person name="Kono N."/>
            <person name="Nakamura H."/>
            <person name="Ohtoshi R."/>
            <person name="Tomita M."/>
            <person name="Numata K."/>
            <person name="Arakawa K."/>
        </authorList>
    </citation>
    <scope>NUCLEOTIDE SEQUENCE [LARGE SCALE GENOMIC DNA]</scope>
</reference>